<dbReference type="EC" id="1.8.1.4" evidence="2 14"/>
<comment type="similarity">
    <text evidence="1 14">Belongs to the class-I pyridine nucleotide-disulfide oxidoreductase family.</text>
</comment>
<evidence type="ECO:0000256" key="11">
    <source>
        <dbReference type="PIRSR" id="PIRSR000350-2"/>
    </source>
</evidence>
<sequence length="471" mass="50664">MEKITTHTVVLGSGPGGYSAAFRAADLGLQVTLVEKFSEIGGVCLNVGCIPSKALLHVAKVKDEAAQVSEHGISFGEPTIDIDKVRAWKDSVITKLTSGLKAMSKQRKVNLVQGVGEFTGSNTLLVKGPEGETEITFENAIIAAGSRPIDLPFLPKDDRIINSTGALELKDVPEKMLVIGGGIIGLEMAQVYNALGSNISVVELQNQIFPGCDKDLVQPLMKRIKKQYDIMLETKVVACEAKEDGLWVTFEGKKAPAEPQRYDKILQSVGRLPNGKLIGAEKAGVEVDDRGFIASDRQQRTNVPHIYAIGDITSNPMLAHKAVPEGRLAAEVISGEKNYFEASVIPSVAYTDPEVAWVGVSEIQAKEQGLNYGKGAFPWAASGRALSMGREEGFTKVLFDKDTHRLIGCGITGSHAGDLIGQASLAIEMGCTAEDISLTIQPHPTLTETFMMATEVFEGTVTDLFIPKRKK</sequence>
<feature type="binding site" evidence="12">
    <location>
        <position position="270"/>
    </location>
    <ligand>
        <name>NAD(+)</name>
        <dbReference type="ChEBI" id="CHEBI:57540"/>
    </ligand>
</feature>
<dbReference type="InterPro" id="IPR004099">
    <property type="entry name" value="Pyr_nucl-diS_OxRdtase_dimer"/>
</dbReference>
<dbReference type="InterPro" id="IPR050151">
    <property type="entry name" value="Class-I_Pyr_Nuc-Dis_Oxidored"/>
</dbReference>
<dbReference type="InterPro" id="IPR016156">
    <property type="entry name" value="FAD/NAD-linked_Rdtase_dimer_sf"/>
</dbReference>
<feature type="binding site" evidence="12">
    <location>
        <position position="53"/>
    </location>
    <ligand>
        <name>FAD</name>
        <dbReference type="ChEBI" id="CHEBI:57692"/>
    </ligand>
</feature>
<dbReference type="PANTHER" id="PTHR22912:SF160">
    <property type="entry name" value="DIHYDROLIPOYL DEHYDROGENASE"/>
    <property type="match status" value="1"/>
</dbReference>
<feature type="binding site" evidence="12">
    <location>
        <begin position="317"/>
        <end position="320"/>
    </location>
    <ligand>
        <name>FAD</name>
        <dbReference type="ChEBI" id="CHEBI:57692"/>
    </ligand>
</feature>
<protein>
    <recommendedName>
        <fullName evidence="3 14">Dihydrolipoyl dehydrogenase</fullName>
        <ecNumber evidence="2 14">1.8.1.4</ecNumber>
    </recommendedName>
</protein>
<evidence type="ECO:0000256" key="1">
    <source>
        <dbReference type="ARBA" id="ARBA00007532"/>
    </source>
</evidence>
<dbReference type="PRINTS" id="PR00368">
    <property type="entry name" value="FADPNR"/>
</dbReference>
<accession>A0A2V1H0F9</accession>
<feature type="domain" description="Pyridine nucleotide-disulphide oxidoreductase dimerisation" evidence="15">
    <location>
        <begin position="345"/>
        <end position="452"/>
    </location>
</feature>
<dbReference type="InterPro" id="IPR001100">
    <property type="entry name" value="Pyr_nuc-diS_OxRdtase"/>
</dbReference>
<keyword evidence="7 12" id="KW-0520">NAD</keyword>
<dbReference type="NCBIfam" id="TIGR01350">
    <property type="entry name" value="lipoamide_DH"/>
    <property type="match status" value="1"/>
</dbReference>
<dbReference type="Proteomes" id="UP000244906">
    <property type="component" value="Unassembled WGS sequence"/>
</dbReference>
<dbReference type="Pfam" id="PF07992">
    <property type="entry name" value="Pyr_redox_2"/>
    <property type="match status" value="1"/>
</dbReference>
<evidence type="ECO:0000256" key="6">
    <source>
        <dbReference type="ARBA" id="ARBA00023002"/>
    </source>
</evidence>
<comment type="cofactor">
    <cofactor evidence="12 14">
        <name>FAD</name>
        <dbReference type="ChEBI" id="CHEBI:57692"/>
    </cofactor>
    <text evidence="12 14">Binds 1 FAD per subunit.</text>
</comment>
<reference evidence="17 18" key="1">
    <citation type="submission" date="2018-04" db="EMBL/GenBank/DDBJ databases">
        <title>Thalassorhabdus spongiae gen. nov., sp. nov., isolated from a marine sponge in South-West Iceland.</title>
        <authorList>
            <person name="Knobloch S."/>
            <person name="Daussin A."/>
            <person name="Johannsson R."/>
            <person name="Marteinsson V.T."/>
        </authorList>
    </citation>
    <scope>NUCLEOTIDE SEQUENCE [LARGE SCALE GENOMIC DNA]</scope>
    <source>
        <strain evidence="17 18">Hp12</strain>
    </source>
</reference>
<evidence type="ECO:0000256" key="9">
    <source>
        <dbReference type="ARBA" id="ARBA00023284"/>
    </source>
</evidence>
<dbReference type="GO" id="GO:0006103">
    <property type="term" value="P:2-oxoglutarate metabolic process"/>
    <property type="evidence" value="ECO:0007669"/>
    <property type="project" value="TreeGrafter"/>
</dbReference>
<dbReference type="PANTHER" id="PTHR22912">
    <property type="entry name" value="DISULFIDE OXIDOREDUCTASE"/>
    <property type="match status" value="1"/>
</dbReference>
<gene>
    <name evidence="17" type="primary">lpdA</name>
    <name evidence="17" type="ORF">DC094_02715</name>
</gene>
<feature type="active site" description="Proton acceptor" evidence="11">
    <location>
        <position position="443"/>
    </location>
</feature>
<keyword evidence="12" id="KW-0547">Nucleotide-binding</keyword>
<keyword evidence="6 14" id="KW-0560">Oxidoreductase</keyword>
<dbReference type="InterPro" id="IPR023753">
    <property type="entry name" value="FAD/NAD-binding_dom"/>
</dbReference>
<dbReference type="EMBL" id="QDDL01000001">
    <property type="protein sequence ID" value="PVZ71953.1"/>
    <property type="molecule type" value="Genomic_DNA"/>
</dbReference>
<evidence type="ECO:0000313" key="17">
    <source>
        <dbReference type="EMBL" id="PVZ71953.1"/>
    </source>
</evidence>
<dbReference type="Gene3D" id="3.30.390.30">
    <property type="match status" value="1"/>
</dbReference>
<evidence type="ECO:0000259" key="16">
    <source>
        <dbReference type="Pfam" id="PF07992"/>
    </source>
</evidence>
<feature type="domain" description="FAD/NAD(P)-binding" evidence="16">
    <location>
        <begin position="7"/>
        <end position="326"/>
    </location>
</feature>
<evidence type="ECO:0000256" key="8">
    <source>
        <dbReference type="ARBA" id="ARBA00023157"/>
    </source>
</evidence>
<keyword evidence="18" id="KW-1185">Reference proteome</keyword>
<evidence type="ECO:0000256" key="14">
    <source>
        <dbReference type="RuleBase" id="RU003692"/>
    </source>
</evidence>
<feature type="binding site" evidence="12">
    <location>
        <position position="116"/>
    </location>
    <ligand>
        <name>FAD</name>
        <dbReference type="ChEBI" id="CHEBI:57692"/>
    </ligand>
</feature>
<keyword evidence="9 14" id="KW-0676">Redox-active center</keyword>
<evidence type="ECO:0000256" key="12">
    <source>
        <dbReference type="PIRSR" id="PIRSR000350-3"/>
    </source>
</evidence>
<dbReference type="SUPFAM" id="SSF51905">
    <property type="entry name" value="FAD/NAD(P)-binding domain"/>
    <property type="match status" value="1"/>
</dbReference>
<evidence type="ECO:0000256" key="10">
    <source>
        <dbReference type="ARBA" id="ARBA00049187"/>
    </source>
</evidence>
<dbReference type="PIRSF" id="PIRSF000350">
    <property type="entry name" value="Mercury_reductase_MerA"/>
    <property type="match status" value="1"/>
</dbReference>
<dbReference type="SUPFAM" id="SSF55424">
    <property type="entry name" value="FAD/NAD-linked reductases, dimerisation (C-terminal) domain"/>
    <property type="match status" value="1"/>
</dbReference>
<dbReference type="GO" id="GO:0050660">
    <property type="term" value="F:flavin adenine dinucleotide binding"/>
    <property type="evidence" value="ECO:0007669"/>
    <property type="project" value="InterPro"/>
</dbReference>
<dbReference type="AlphaFoldDB" id="A0A2V1H0F9"/>
<dbReference type="InterPro" id="IPR036188">
    <property type="entry name" value="FAD/NAD-bd_sf"/>
</dbReference>
<dbReference type="OrthoDB" id="9800167at2"/>
<evidence type="ECO:0000313" key="18">
    <source>
        <dbReference type="Proteomes" id="UP000244906"/>
    </source>
</evidence>
<feature type="binding site" evidence="12">
    <location>
        <begin position="180"/>
        <end position="187"/>
    </location>
    <ligand>
        <name>NAD(+)</name>
        <dbReference type="ChEBI" id="CHEBI:57540"/>
    </ligand>
</feature>
<dbReference type="InterPro" id="IPR012999">
    <property type="entry name" value="Pyr_OxRdtase_I_AS"/>
</dbReference>
<dbReference type="GO" id="GO:0004148">
    <property type="term" value="F:dihydrolipoyl dehydrogenase (NADH) activity"/>
    <property type="evidence" value="ECO:0007669"/>
    <property type="project" value="UniProtKB-EC"/>
</dbReference>
<comment type="miscellaneous">
    <text evidence="14">The active site is a redox-active disulfide bond.</text>
</comment>
<evidence type="ECO:0000259" key="15">
    <source>
        <dbReference type="Pfam" id="PF02852"/>
    </source>
</evidence>
<dbReference type="RefSeq" id="WP_116685542.1">
    <property type="nucleotide sequence ID" value="NZ_CAWNYD010000001.1"/>
</dbReference>
<evidence type="ECO:0000256" key="2">
    <source>
        <dbReference type="ARBA" id="ARBA00012608"/>
    </source>
</evidence>
<dbReference type="Pfam" id="PF02852">
    <property type="entry name" value="Pyr_redox_dim"/>
    <property type="match status" value="1"/>
</dbReference>
<dbReference type="InterPro" id="IPR006258">
    <property type="entry name" value="Lipoamide_DH"/>
</dbReference>
<name>A0A2V1H0F9_9GAMM</name>
<dbReference type="PRINTS" id="PR00411">
    <property type="entry name" value="PNDRDTASEI"/>
</dbReference>
<comment type="caution">
    <text evidence="17">The sequence shown here is derived from an EMBL/GenBank/DDBJ whole genome shotgun (WGS) entry which is preliminary data.</text>
</comment>
<dbReference type="Gene3D" id="3.50.50.60">
    <property type="entry name" value="FAD/NAD(P)-binding domain"/>
    <property type="match status" value="2"/>
</dbReference>
<feature type="binding site" evidence="12">
    <location>
        <position position="203"/>
    </location>
    <ligand>
        <name>NAD(+)</name>
        <dbReference type="ChEBI" id="CHEBI:57540"/>
    </ligand>
</feature>
<dbReference type="PROSITE" id="PS00076">
    <property type="entry name" value="PYRIDINE_REDOX_1"/>
    <property type="match status" value="1"/>
</dbReference>
<proteinExistence type="inferred from homology"/>
<dbReference type="FunFam" id="3.30.390.30:FF:000001">
    <property type="entry name" value="Dihydrolipoyl dehydrogenase"/>
    <property type="match status" value="1"/>
</dbReference>
<evidence type="ECO:0000256" key="5">
    <source>
        <dbReference type="ARBA" id="ARBA00022827"/>
    </source>
</evidence>
<keyword evidence="5 12" id="KW-0274">FAD</keyword>
<evidence type="ECO:0000256" key="4">
    <source>
        <dbReference type="ARBA" id="ARBA00022630"/>
    </source>
</evidence>
<organism evidence="17 18">
    <name type="scientific">Pelagibaculum spongiae</name>
    <dbReference type="NCBI Taxonomy" id="2080658"/>
    <lineage>
        <taxon>Bacteria</taxon>
        <taxon>Pseudomonadati</taxon>
        <taxon>Pseudomonadota</taxon>
        <taxon>Gammaproteobacteria</taxon>
        <taxon>Oceanospirillales</taxon>
        <taxon>Pelagibaculum</taxon>
    </lineage>
</organism>
<comment type="catalytic activity">
    <reaction evidence="10 14">
        <text>N(6)-[(R)-dihydrolipoyl]-L-lysyl-[protein] + NAD(+) = N(6)-[(R)-lipoyl]-L-lysyl-[protein] + NADH + H(+)</text>
        <dbReference type="Rhea" id="RHEA:15045"/>
        <dbReference type="Rhea" id="RHEA-COMP:10474"/>
        <dbReference type="Rhea" id="RHEA-COMP:10475"/>
        <dbReference type="ChEBI" id="CHEBI:15378"/>
        <dbReference type="ChEBI" id="CHEBI:57540"/>
        <dbReference type="ChEBI" id="CHEBI:57945"/>
        <dbReference type="ChEBI" id="CHEBI:83099"/>
        <dbReference type="ChEBI" id="CHEBI:83100"/>
        <dbReference type="EC" id="1.8.1.4"/>
    </reaction>
</comment>
<evidence type="ECO:0000256" key="7">
    <source>
        <dbReference type="ARBA" id="ARBA00023027"/>
    </source>
</evidence>
<evidence type="ECO:0000256" key="13">
    <source>
        <dbReference type="PIRSR" id="PIRSR000350-4"/>
    </source>
</evidence>
<keyword evidence="4 14" id="KW-0285">Flavoprotein</keyword>
<feature type="binding site" evidence="12">
    <location>
        <position position="311"/>
    </location>
    <ligand>
        <name>FAD</name>
        <dbReference type="ChEBI" id="CHEBI:57692"/>
    </ligand>
</feature>
<feature type="disulfide bond" description="Redox-active" evidence="13">
    <location>
        <begin position="44"/>
        <end position="49"/>
    </location>
</feature>
<keyword evidence="8" id="KW-1015">Disulfide bond</keyword>
<evidence type="ECO:0000256" key="3">
    <source>
        <dbReference type="ARBA" id="ARBA00016961"/>
    </source>
</evidence>